<dbReference type="CDD" id="cd06558">
    <property type="entry name" value="crotonase-like"/>
    <property type="match status" value="1"/>
</dbReference>
<dbReference type="AlphaFoldDB" id="A0A923MBA4"/>
<comment type="similarity">
    <text evidence="1">Belongs to the enoyl-CoA hydratase/isomerase family.</text>
</comment>
<comment type="caution">
    <text evidence="2">The sequence shown here is derived from an EMBL/GenBank/DDBJ whole genome shotgun (WGS) entry which is preliminary data.</text>
</comment>
<protein>
    <submittedName>
        <fullName evidence="2">Enoyl-CoA hydratase/isomerase family protein</fullName>
    </submittedName>
</protein>
<dbReference type="InterPro" id="IPR029045">
    <property type="entry name" value="ClpP/crotonase-like_dom_sf"/>
</dbReference>
<dbReference type="SUPFAM" id="SSF52096">
    <property type="entry name" value="ClpP/crotonase"/>
    <property type="match status" value="1"/>
</dbReference>
<dbReference type="RefSeq" id="WP_187083552.1">
    <property type="nucleotide sequence ID" value="NZ_JACORU010000009.1"/>
</dbReference>
<dbReference type="Gene3D" id="3.90.226.10">
    <property type="entry name" value="2-enoyl-CoA Hydratase, Chain A, domain 1"/>
    <property type="match status" value="1"/>
</dbReference>
<keyword evidence="3" id="KW-1185">Reference proteome</keyword>
<dbReference type="GO" id="GO:0008300">
    <property type="term" value="P:isoprenoid catabolic process"/>
    <property type="evidence" value="ECO:0007669"/>
    <property type="project" value="TreeGrafter"/>
</dbReference>
<dbReference type="Proteomes" id="UP000596827">
    <property type="component" value="Unassembled WGS sequence"/>
</dbReference>
<dbReference type="InterPro" id="IPR001753">
    <property type="entry name" value="Enoyl-CoA_hydra/iso"/>
</dbReference>
<dbReference type="InterPro" id="IPR051683">
    <property type="entry name" value="Enoyl-CoA_Hydratase/Isomerase"/>
</dbReference>
<dbReference type="EMBL" id="JACORU010000009">
    <property type="protein sequence ID" value="MBC5767056.1"/>
    <property type="molecule type" value="Genomic_DNA"/>
</dbReference>
<dbReference type="PANTHER" id="PTHR42964:SF1">
    <property type="entry name" value="POLYKETIDE BIOSYNTHESIS ENOYL-COA HYDRATASE PKSH-RELATED"/>
    <property type="match status" value="1"/>
</dbReference>
<sequence length="255" mass="26809">MGTQVERSERRAGGRVFAELCLVSENGLNPLSGETVAQLRAALREAAADDARHGVFVRAQGRAFSAGADVKEFRRFGVEDFRAAMQNILALYVEMVRHPKPIVALVQGDALGGGAALALCSDHVIAVHGAKFGFPEVHRGLAGGAYLMPRLIGKHLAAEMSLFGRNIDASRAYALGLIAEPCERDALEQRAQAVAEELAALAPSGLSVAKLGLALGLGDDLADCMAAHVEAQTRAFAAIQPNTPSSRSPEMRSGA</sequence>
<dbReference type="Pfam" id="PF00378">
    <property type="entry name" value="ECH_1"/>
    <property type="match status" value="1"/>
</dbReference>
<evidence type="ECO:0000313" key="3">
    <source>
        <dbReference type="Proteomes" id="UP000596827"/>
    </source>
</evidence>
<dbReference type="GO" id="GO:0003824">
    <property type="term" value="F:catalytic activity"/>
    <property type="evidence" value="ECO:0007669"/>
    <property type="project" value="UniProtKB-ARBA"/>
</dbReference>
<proteinExistence type="inferred from homology"/>
<dbReference type="PANTHER" id="PTHR42964">
    <property type="entry name" value="ENOYL-COA HYDRATASE"/>
    <property type="match status" value="1"/>
</dbReference>
<accession>A0A923MBA4</accession>
<name>A0A923MBA4_9BURK</name>
<evidence type="ECO:0000256" key="1">
    <source>
        <dbReference type="ARBA" id="ARBA00005254"/>
    </source>
</evidence>
<evidence type="ECO:0000313" key="2">
    <source>
        <dbReference type="EMBL" id="MBC5767056.1"/>
    </source>
</evidence>
<organism evidence="2 3">
    <name type="scientific">Ramlibacter albus</name>
    <dbReference type="NCBI Taxonomy" id="2079448"/>
    <lineage>
        <taxon>Bacteria</taxon>
        <taxon>Pseudomonadati</taxon>
        <taxon>Pseudomonadota</taxon>
        <taxon>Betaproteobacteria</taxon>
        <taxon>Burkholderiales</taxon>
        <taxon>Comamonadaceae</taxon>
        <taxon>Ramlibacter</taxon>
    </lineage>
</organism>
<gene>
    <name evidence="2" type="ORF">H8R02_21500</name>
</gene>
<reference evidence="2" key="1">
    <citation type="submission" date="2020-08" db="EMBL/GenBank/DDBJ databases">
        <title>Ramlibacter sp. GTP1 16S ribosomal RNA gene genome sequencing and assembly.</title>
        <authorList>
            <person name="Kang M."/>
        </authorList>
    </citation>
    <scope>NUCLEOTIDE SEQUENCE</scope>
    <source>
        <strain evidence="2">GTP1</strain>
    </source>
</reference>